<evidence type="ECO:0000256" key="1">
    <source>
        <dbReference type="SAM" id="MobiDB-lite"/>
    </source>
</evidence>
<keyword evidence="3" id="KW-1185">Reference proteome</keyword>
<sequence>MPLQLPEQAVARAGAARDLFRAQGRARWQARASFVLLRAGSATGDHDGRLRSAAQPAPLLVEPRSPNSASIPARWVRARRPTDGELFAVTAVGGAQPPLASSPARAAPALRQAVR</sequence>
<name>A0A3D9ZLA3_9ACTN</name>
<reference evidence="2 3" key="1">
    <citation type="submission" date="2018-08" db="EMBL/GenBank/DDBJ databases">
        <title>Sequencing the genomes of 1000 actinobacteria strains.</title>
        <authorList>
            <person name="Klenk H.-P."/>
        </authorList>
    </citation>
    <scope>NUCLEOTIDE SEQUENCE [LARGE SCALE GENOMIC DNA]</scope>
    <source>
        <strain evidence="2 3">DSM 44099</strain>
    </source>
</reference>
<dbReference type="AlphaFoldDB" id="A0A3D9ZLA3"/>
<comment type="caution">
    <text evidence="2">The sequence shown here is derived from an EMBL/GenBank/DDBJ whole genome shotgun (WGS) entry which is preliminary data.</text>
</comment>
<gene>
    <name evidence="2" type="ORF">DFJ67_2704</name>
</gene>
<evidence type="ECO:0000313" key="3">
    <source>
        <dbReference type="Proteomes" id="UP000256913"/>
    </source>
</evidence>
<evidence type="ECO:0000313" key="2">
    <source>
        <dbReference type="EMBL" id="REF96713.1"/>
    </source>
</evidence>
<proteinExistence type="predicted"/>
<dbReference type="EMBL" id="QUMQ01000001">
    <property type="protein sequence ID" value="REF96713.1"/>
    <property type="molecule type" value="Genomic_DNA"/>
</dbReference>
<dbReference type="Proteomes" id="UP000256913">
    <property type="component" value="Unassembled WGS sequence"/>
</dbReference>
<accession>A0A3D9ZLA3</accession>
<dbReference type="RefSeq" id="WP_116068183.1">
    <property type="nucleotide sequence ID" value="NZ_BONB01000019.1"/>
</dbReference>
<feature type="region of interest" description="Disordered" evidence="1">
    <location>
        <begin position="96"/>
        <end position="115"/>
    </location>
</feature>
<organism evidence="2 3">
    <name type="scientific">Asanoa ferruginea</name>
    <dbReference type="NCBI Taxonomy" id="53367"/>
    <lineage>
        <taxon>Bacteria</taxon>
        <taxon>Bacillati</taxon>
        <taxon>Actinomycetota</taxon>
        <taxon>Actinomycetes</taxon>
        <taxon>Micromonosporales</taxon>
        <taxon>Micromonosporaceae</taxon>
        <taxon>Asanoa</taxon>
    </lineage>
</organism>
<protein>
    <submittedName>
        <fullName evidence="2">Uncharacterized protein</fullName>
    </submittedName>
</protein>